<dbReference type="InterPro" id="IPR041507">
    <property type="entry name" value="UCH_C"/>
</dbReference>
<evidence type="ECO:0000259" key="9">
    <source>
        <dbReference type="PROSITE" id="PS52048"/>
    </source>
</evidence>
<dbReference type="InterPro" id="IPR001578">
    <property type="entry name" value="Peptidase_C12_UCH"/>
</dbReference>
<evidence type="ECO:0000256" key="5">
    <source>
        <dbReference type="ARBA" id="ARBA00022786"/>
    </source>
</evidence>
<dbReference type="InterPro" id="IPR038765">
    <property type="entry name" value="Papain-like_cys_pep_sf"/>
</dbReference>
<dbReference type="Pfam" id="PF18031">
    <property type="entry name" value="UCH_C"/>
    <property type="match status" value="1"/>
</dbReference>
<evidence type="ECO:0000256" key="2">
    <source>
        <dbReference type="ARBA" id="ARBA00009326"/>
    </source>
</evidence>
<dbReference type="EC" id="3.4.19.12" evidence="3"/>
<evidence type="ECO:0000256" key="6">
    <source>
        <dbReference type="ARBA" id="ARBA00022801"/>
    </source>
</evidence>
<comment type="caution">
    <text evidence="10">The sequence shown here is derived from an EMBL/GenBank/DDBJ whole genome shotgun (WGS) entry which is preliminary data.</text>
</comment>
<keyword evidence="5" id="KW-0833">Ubl conjugation pathway</keyword>
<evidence type="ECO:0000256" key="1">
    <source>
        <dbReference type="ARBA" id="ARBA00000707"/>
    </source>
</evidence>
<dbReference type="GO" id="GO:0006511">
    <property type="term" value="P:ubiquitin-dependent protein catabolic process"/>
    <property type="evidence" value="ECO:0007669"/>
    <property type="project" value="InterPro"/>
</dbReference>
<keyword evidence="7" id="KW-0788">Thiol protease</keyword>
<comment type="catalytic activity">
    <reaction evidence="1">
        <text>Thiol-dependent hydrolysis of ester, thioester, amide, peptide and isopeptide bonds formed by the C-terminal Gly of ubiquitin (a 76-residue protein attached to proteins as an intracellular targeting signal).</text>
        <dbReference type="EC" id="3.4.19.12"/>
    </reaction>
</comment>
<accession>A0A8H7EL52</accession>
<sequence length="353" mass="41795">MGVQGVQVEEIESLSPGNFRDLRPVYGIIIFVRHKPEPQHRDDIFTANNNVYFANQLVHNAYPMHAMLSVLLNCEDSVDIGPQLVDFKEFTSEFSPMMKGLSLSNSKVLKDAYNKVARRRPTSSTSNEDMYRYISYLRMGGHLWELDGLKKGPLRLAPCSEENWLDMVRTEIQRKVDLFCRQQIPFSMWSVIEDRYRVYQRRLVAKAYIKHAIERQLDTSYPTWRILMRVQQWEDEYRHAMENERRTRGREVLIMNTFYRTIEDLPNEEQEAVHAELASGDLGRCMEELTHTWLRLQDETLRLYERLGEESMRRQQYQQHGAIRRQHDYKPFIKAFIGYLASQGHLQHIITDS</sequence>
<organism evidence="10 11">
    <name type="scientific">Apophysomyces ossiformis</name>
    <dbReference type="NCBI Taxonomy" id="679940"/>
    <lineage>
        <taxon>Eukaryota</taxon>
        <taxon>Fungi</taxon>
        <taxon>Fungi incertae sedis</taxon>
        <taxon>Mucoromycota</taxon>
        <taxon>Mucoromycotina</taxon>
        <taxon>Mucoromycetes</taxon>
        <taxon>Mucorales</taxon>
        <taxon>Mucorineae</taxon>
        <taxon>Mucoraceae</taxon>
        <taxon>Apophysomyces</taxon>
    </lineage>
</organism>
<evidence type="ECO:0000256" key="3">
    <source>
        <dbReference type="ARBA" id="ARBA00012759"/>
    </source>
</evidence>
<comment type="similarity">
    <text evidence="2 8">Belongs to the peptidase C12 family.</text>
</comment>
<feature type="domain" description="UCH catalytic" evidence="9">
    <location>
        <begin position="1"/>
        <end position="193"/>
    </location>
</feature>
<dbReference type="Pfam" id="PF01088">
    <property type="entry name" value="Peptidase_C12"/>
    <property type="match status" value="1"/>
</dbReference>
<dbReference type="GO" id="GO:0004843">
    <property type="term" value="F:cysteine-type deubiquitinase activity"/>
    <property type="evidence" value="ECO:0007669"/>
    <property type="project" value="UniProtKB-EC"/>
</dbReference>
<evidence type="ECO:0000313" key="11">
    <source>
        <dbReference type="Proteomes" id="UP000605846"/>
    </source>
</evidence>
<comment type="caution">
    <text evidence="8">Lacks conserved residue(s) required for the propagation of feature annotation.</text>
</comment>
<dbReference type="AlphaFoldDB" id="A0A8H7EL52"/>
<dbReference type="PROSITE" id="PS52048">
    <property type="entry name" value="UCH_DOMAIN"/>
    <property type="match status" value="1"/>
</dbReference>
<evidence type="ECO:0000313" key="10">
    <source>
        <dbReference type="EMBL" id="KAF7721199.1"/>
    </source>
</evidence>
<evidence type="ECO:0000256" key="8">
    <source>
        <dbReference type="PROSITE-ProRule" id="PRU01393"/>
    </source>
</evidence>
<gene>
    <name evidence="10" type="primary">UCHL5_2</name>
    <name evidence="10" type="ORF">EC973_005117</name>
</gene>
<dbReference type="Gene3D" id="3.40.532.10">
    <property type="entry name" value="Peptidase C12, ubiquitin carboxyl-terminal hydrolase"/>
    <property type="match status" value="1"/>
</dbReference>
<dbReference type="PANTHER" id="PTHR10589">
    <property type="entry name" value="UBIQUITIN CARBOXYL-TERMINAL HYDROLASE"/>
    <property type="match status" value="1"/>
</dbReference>
<name>A0A8H7EL52_9FUNG</name>
<keyword evidence="4" id="KW-0645">Protease</keyword>
<keyword evidence="6 10" id="KW-0378">Hydrolase</keyword>
<dbReference type="PANTHER" id="PTHR10589:SF16">
    <property type="entry name" value="UBIQUITIN CARBOXYL-TERMINAL HYDROLASE ISOZYME L5"/>
    <property type="match status" value="1"/>
</dbReference>
<dbReference type="InterPro" id="IPR036959">
    <property type="entry name" value="Peptidase_C12_UCH_sf"/>
</dbReference>
<dbReference type="OrthoDB" id="1924260at2759"/>
<reference evidence="10" key="1">
    <citation type="submission" date="2020-01" db="EMBL/GenBank/DDBJ databases">
        <title>Genome Sequencing of Three Apophysomyces-Like Fungal Strains Confirms a Novel Fungal Genus in the Mucoromycota with divergent Burkholderia-like Endosymbiotic Bacteria.</title>
        <authorList>
            <person name="Stajich J.E."/>
            <person name="Macias A.M."/>
            <person name="Carter-House D."/>
            <person name="Lovett B."/>
            <person name="Kasson L.R."/>
            <person name="Berry K."/>
            <person name="Grigoriev I."/>
            <person name="Chang Y."/>
            <person name="Spatafora J."/>
            <person name="Kasson M.T."/>
        </authorList>
    </citation>
    <scope>NUCLEOTIDE SEQUENCE</scope>
    <source>
        <strain evidence="10">NRRL A-21654</strain>
    </source>
</reference>
<evidence type="ECO:0000256" key="4">
    <source>
        <dbReference type="ARBA" id="ARBA00022670"/>
    </source>
</evidence>
<dbReference type="EMBL" id="JABAYA010000294">
    <property type="protein sequence ID" value="KAF7721199.1"/>
    <property type="molecule type" value="Genomic_DNA"/>
</dbReference>
<protein>
    <recommendedName>
        <fullName evidence="3">ubiquitinyl hydrolase 1</fullName>
        <ecNumber evidence="3">3.4.19.12</ecNumber>
    </recommendedName>
</protein>
<dbReference type="GO" id="GO:0016579">
    <property type="term" value="P:protein deubiquitination"/>
    <property type="evidence" value="ECO:0007669"/>
    <property type="project" value="TreeGrafter"/>
</dbReference>
<evidence type="ECO:0000256" key="7">
    <source>
        <dbReference type="ARBA" id="ARBA00022807"/>
    </source>
</evidence>
<keyword evidence="11" id="KW-1185">Reference proteome</keyword>
<dbReference type="Proteomes" id="UP000605846">
    <property type="component" value="Unassembled WGS sequence"/>
</dbReference>
<proteinExistence type="inferred from homology"/>
<dbReference type="Gene3D" id="1.20.58.860">
    <property type="match status" value="1"/>
</dbReference>
<dbReference type="GO" id="GO:0005737">
    <property type="term" value="C:cytoplasm"/>
    <property type="evidence" value="ECO:0007669"/>
    <property type="project" value="TreeGrafter"/>
</dbReference>
<dbReference type="SUPFAM" id="SSF54001">
    <property type="entry name" value="Cysteine proteinases"/>
    <property type="match status" value="1"/>
</dbReference>